<dbReference type="GO" id="GO:0006412">
    <property type="term" value="P:translation"/>
    <property type="evidence" value="ECO:0007669"/>
    <property type="project" value="InterPro"/>
</dbReference>
<dbReference type="EMBL" id="JADGJW010000029">
    <property type="protein sequence ID" value="KAJ3226756.1"/>
    <property type="molecule type" value="Genomic_DNA"/>
</dbReference>
<dbReference type="GO" id="GO:0003735">
    <property type="term" value="F:structural constituent of ribosome"/>
    <property type="evidence" value="ECO:0007669"/>
    <property type="project" value="InterPro"/>
</dbReference>
<dbReference type="AlphaFoldDB" id="A0AAD5U725"/>
<evidence type="ECO:0000256" key="1">
    <source>
        <dbReference type="ARBA" id="ARBA00009083"/>
    </source>
</evidence>
<proteinExistence type="inferred from homology"/>
<gene>
    <name evidence="4" type="primary">MRP2</name>
    <name evidence="4" type="ORF">HK099_004174</name>
</gene>
<keyword evidence="2 4" id="KW-0689">Ribosomal protein</keyword>
<dbReference type="Proteomes" id="UP001211065">
    <property type="component" value="Unassembled WGS sequence"/>
</dbReference>
<dbReference type="InterPro" id="IPR018271">
    <property type="entry name" value="Ribosomal_uS14_CS"/>
</dbReference>
<dbReference type="SUPFAM" id="SSF57716">
    <property type="entry name" value="Glucocorticoid receptor-like (DNA-binding domain)"/>
    <property type="match status" value="1"/>
</dbReference>
<evidence type="ECO:0000313" key="5">
    <source>
        <dbReference type="Proteomes" id="UP001211065"/>
    </source>
</evidence>
<dbReference type="InterPro" id="IPR001209">
    <property type="entry name" value="Ribosomal_uS14"/>
</dbReference>
<dbReference type="GO" id="GO:0005763">
    <property type="term" value="C:mitochondrial small ribosomal subunit"/>
    <property type="evidence" value="ECO:0007669"/>
    <property type="project" value="TreeGrafter"/>
</dbReference>
<evidence type="ECO:0000256" key="2">
    <source>
        <dbReference type="ARBA" id="ARBA00022980"/>
    </source>
</evidence>
<dbReference type="PANTHER" id="PTHR19836:SF19">
    <property type="entry name" value="SMALL RIBOSOMAL SUBUNIT PROTEIN US14M"/>
    <property type="match status" value="1"/>
</dbReference>
<name>A0AAD5U725_9FUNG</name>
<comment type="similarity">
    <text evidence="1">Belongs to the universal ribosomal protein uS14 family.</text>
</comment>
<dbReference type="Pfam" id="PF00253">
    <property type="entry name" value="Ribosomal_S14"/>
    <property type="match status" value="1"/>
</dbReference>
<sequence length="100" mass="11613">MPLNIGIRDRIARILTSKHEVDREAWRLIVKNKELPLKVRLQAQDFLNSYPRYMRPSAIKNRCIENGKAQGVLDDFKLSRVIFRQEALAGLIPGVKKSIW</sequence>
<evidence type="ECO:0000313" key="4">
    <source>
        <dbReference type="EMBL" id="KAJ3226756.1"/>
    </source>
</evidence>
<keyword evidence="5" id="KW-1185">Reference proteome</keyword>
<keyword evidence="3" id="KW-0687">Ribonucleoprotein</keyword>
<comment type="caution">
    <text evidence="4">The sequence shown here is derived from an EMBL/GenBank/DDBJ whole genome shotgun (WGS) entry which is preliminary data.</text>
</comment>
<evidence type="ECO:0000256" key="3">
    <source>
        <dbReference type="ARBA" id="ARBA00023274"/>
    </source>
</evidence>
<protein>
    <submittedName>
        <fullName evidence="4">40S ribosomal protein mrp2, mitochondrial</fullName>
    </submittedName>
</protein>
<dbReference type="PROSITE" id="PS00527">
    <property type="entry name" value="RIBOSOMAL_S14"/>
    <property type="match status" value="1"/>
</dbReference>
<dbReference type="Gene3D" id="1.10.287.1480">
    <property type="match status" value="1"/>
</dbReference>
<reference evidence="4" key="1">
    <citation type="submission" date="2020-05" db="EMBL/GenBank/DDBJ databases">
        <title>Phylogenomic resolution of chytrid fungi.</title>
        <authorList>
            <person name="Stajich J.E."/>
            <person name="Amses K."/>
            <person name="Simmons R."/>
            <person name="Seto K."/>
            <person name="Myers J."/>
            <person name="Bonds A."/>
            <person name="Quandt C.A."/>
            <person name="Barry K."/>
            <person name="Liu P."/>
            <person name="Grigoriev I."/>
            <person name="Longcore J.E."/>
            <person name="James T.Y."/>
        </authorList>
    </citation>
    <scope>NUCLEOTIDE SEQUENCE</scope>
    <source>
        <strain evidence="4">JEL0476</strain>
    </source>
</reference>
<dbReference type="PANTHER" id="PTHR19836">
    <property type="entry name" value="30S RIBOSOMAL PROTEIN S14"/>
    <property type="match status" value="1"/>
</dbReference>
<accession>A0AAD5U725</accession>
<organism evidence="4 5">
    <name type="scientific">Clydaea vesicula</name>
    <dbReference type="NCBI Taxonomy" id="447962"/>
    <lineage>
        <taxon>Eukaryota</taxon>
        <taxon>Fungi</taxon>
        <taxon>Fungi incertae sedis</taxon>
        <taxon>Chytridiomycota</taxon>
        <taxon>Chytridiomycota incertae sedis</taxon>
        <taxon>Chytridiomycetes</taxon>
        <taxon>Lobulomycetales</taxon>
        <taxon>Lobulomycetaceae</taxon>
        <taxon>Clydaea</taxon>
    </lineage>
</organism>